<evidence type="ECO:0000313" key="1">
    <source>
        <dbReference type="EMBL" id="KAJ0092365.1"/>
    </source>
</evidence>
<protein>
    <submittedName>
        <fullName evidence="1">Uncharacterized protein</fullName>
    </submittedName>
</protein>
<organism evidence="1 2">
    <name type="scientific">Pistacia atlantica</name>
    <dbReference type="NCBI Taxonomy" id="434234"/>
    <lineage>
        <taxon>Eukaryota</taxon>
        <taxon>Viridiplantae</taxon>
        <taxon>Streptophyta</taxon>
        <taxon>Embryophyta</taxon>
        <taxon>Tracheophyta</taxon>
        <taxon>Spermatophyta</taxon>
        <taxon>Magnoliopsida</taxon>
        <taxon>eudicotyledons</taxon>
        <taxon>Gunneridae</taxon>
        <taxon>Pentapetalae</taxon>
        <taxon>rosids</taxon>
        <taxon>malvids</taxon>
        <taxon>Sapindales</taxon>
        <taxon>Anacardiaceae</taxon>
        <taxon>Pistacia</taxon>
    </lineage>
</organism>
<dbReference type="EMBL" id="CM047903">
    <property type="protein sequence ID" value="KAJ0092365.1"/>
    <property type="molecule type" value="Genomic_DNA"/>
</dbReference>
<evidence type="ECO:0000313" key="2">
    <source>
        <dbReference type="Proteomes" id="UP001164250"/>
    </source>
</evidence>
<sequence>MDQYEKVKKIGEGSYGVVYKARDLIANKTIALNDRLQDVVHSENRFYIAFEYLDLDLKKNMDSCPDFAKDPRLVKVSDITLLSGYPPKKRKRKEEEKKRANFVLRSFMYFLLEDLRYFINRLGI</sequence>
<keyword evidence="2" id="KW-1185">Reference proteome</keyword>
<accession>A0ACC1B0D0</accession>
<reference evidence="2" key="1">
    <citation type="journal article" date="2023" name="G3 (Bethesda)">
        <title>Genome assembly and association tests identify interacting loci associated with vigor, precocity, and sex in interspecific pistachio rootstocks.</title>
        <authorList>
            <person name="Palmer W."/>
            <person name="Jacygrad E."/>
            <person name="Sagayaradj S."/>
            <person name="Cavanaugh K."/>
            <person name="Han R."/>
            <person name="Bertier L."/>
            <person name="Beede B."/>
            <person name="Kafkas S."/>
            <person name="Golino D."/>
            <person name="Preece J."/>
            <person name="Michelmore R."/>
        </authorList>
    </citation>
    <scope>NUCLEOTIDE SEQUENCE [LARGE SCALE GENOMIC DNA]</scope>
</reference>
<comment type="caution">
    <text evidence="1">The sequence shown here is derived from an EMBL/GenBank/DDBJ whole genome shotgun (WGS) entry which is preliminary data.</text>
</comment>
<proteinExistence type="predicted"/>
<gene>
    <name evidence="1" type="ORF">Patl1_27009</name>
</gene>
<name>A0ACC1B0D0_9ROSI</name>
<dbReference type="Proteomes" id="UP001164250">
    <property type="component" value="Chromosome 7"/>
</dbReference>